<evidence type="ECO:0000259" key="4">
    <source>
        <dbReference type="Pfam" id="PF13426"/>
    </source>
</evidence>
<dbReference type="CDD" id="cd00130">
    <property type="entry name" value="PAS"/>
    <property type="match status" value="1"/>
</dbReference>
<keyword evidence="3" id="KW-0157">Chromophore</keyword>
<dbReference type="SUPFAM" id="SSF55785">
    <property type="entry name" value="PYP-like sensor domain (PAS domain)"/>
    <property type="match status" value="1"/>
</dbReference>
<evidence type="ECO:0000313" key="6">
    <source>
        <dbReference type="Proteomes" id="UP000274593"/>
    </source>
</evidence>
<dbReference type="EMBL" id="CP032548">
    <property type="protein sequence ID" value="AZJ36399.1"/>
    <property type="molecule type" value="Genomic_DNA"/>
</dbReference>
<dbReference type="Pfam" id="PF13426">
    <property type="entry name" value="PAS_9"/>
    <property type="match status" value="1"/>
</dbReference>
<dbReference type="Gene3D" id="3.30.450.20">
    <property type="entry name" value="PAS domain"/>
    <property type="match status" value="1"/>
</dbReference>
<dbReference type="NCBIfam" id="TIGR00229">
    <property type="entry name" value="sensory_box"/>
    <property type="match status" value="1"/>
</dbReference>
<proteinExistence type="predicted"/>
<dbReference type="PANTHER" id="PTHR47429">
    <property type="entry name" value="PROTEIN TWIN LOV 1"/>
    <property type="match status" value="1"/>
</dbReference>
<keyword evidence="2" id="KW-0288">FMN</keyword>
<name>A0A3Q8RTP2_9FLAO</name>
<protein>
    <submittedName>
        <fullName evidence="5">PAS domain-containing protein</fullName>
    </submittedName>
</protein>
<evidence type="ECO:0000256" key="3">
    <source>
        <dbReference type="ARBA" id="ARBA00022991"/>
    </source>
</evidence>
<reference evidence="5 6" key="1">
    <citation type="submission" date="2018-09" db="EMBL/GenBank/DDBJ databases">
        <title>Insights into the microbiota of Asian seabass (Lates calcarifer) with tenacibaculosis symptoms and description of sp. nov. Tenacibaculum singaporense.</title>
        <authorList>
            <person name="Miyake S."/>
            <person name="Soh M."/>
            <person name="Azman M.N."/>
            <person name="Ngoh S.Y."/>
            <person name="Orban L."/>
        </authorList>
    </citation>
    <scope>NUCLEOTIDE SEQUENCE [LARGE SCALE GENOMIC DNA]</scope>
    <source>
        <strain evidence="5 6">DSM 106434</strain>
    </source>
</reference>
<dbReference type="InterPro" id="IPR035965">
    <property type="entry name" value="PAS-like_dom_sf"/>
</dbReference>
<keyword evidence="1" id="KW-0285">Flavoprotein</keyword>
<dbReference type="InterPro" id="IPR000014">
    <property type="entry name" value="PAS"/>
</dbReference>
<dbReference type="Proteomes" id="UP000274593">
    <property type="component" value="Chromosome"/>
</dbReference>
<evidence type="ECO:0000256" key="1">
    <source>
        <dbReference type="ARBA" id="ARBA00022630"/>
    </source>
</evidence>
<feature type="domain" description="PAS" evidence="4">
    <location>
        <begin position="110"/>
        <end position="205"/>
    </location>
</feature>
<sequence>MILPYLVWGFLKNFSFSKKSSYLVGMKNSFDKMMSLDIYISNLDKEEYTKITDDLKPISKKSVNLLSWGIQDLFTEKELYSDLKLIKTFSKNFNWKNNITSIIKENDYESLVLTDLQKKIIWVSDGFTKMTGYEKEFALNRTPRFLQGEKTKETTRKRIQSKLLKGKPFKDVIINYRKDKSTYKCELYIIPLQNNDSSEITHFLALEKEVV</sequence>
<dbReference type="KEGG" id="tsig:D6T69_13020"/>
<evidence type="ECO:0000256" key="2">
    <source>
        <dbReference type="ARBA" id="ARBA00022643"/>
    </source>
</evidence>
<evidence type="ECO:0000313" key="5">
    <source>
        <dbReference type="EMBL" id="AZJ36399.1"/>
    </source>
</evidence>
<keyword evidence="6" id="KW-1185">Reference proteome</keyword>
<accession>A0A3Q8RTP2</accession>
<dbReference type="PANTHER" id="PTHR47429:SF2">
    <property type="entry name" value="PROTEIN TWIN LOV 1"/>
    <property type="match status" value="1"/>
</dbReference>
<gene>
    <name evidence="5" type="ORF">D6T69_13020</name>
</gene>
<organism evidence="5 6">
    <name type="scientific">Tenacibaculum singaporense</name>
    <dbReference type="NCBI Taxonomy" id="2358479"/>
    <lineage>
        <taxon>Bacteria</taxon>
        <taxon>Pseudomonadati</taxon>
        <taxon>Bacteroidota</taxon>
        <taxon>Flavobacteriia</taxon>
        <taxon>Flavobacteriales</taxon>
        <taxon>Flavobacteriaceae</taxon>
        <taxon>Tenacibaculum</taxon>
    </lineage>
</organism>
<dbReference type="AlphaFoldDB" id="A0A3Q8RTP2"/>